<protein>
    <submittedName>
        <fullName evidence="2">Uncharacterized protein</fullName>
    </submittedName>
</protein>
<keyword evidence="1" id="KW-1133">Transmembrane helix</keyword>
<dbReference type="EMBL" id="ADBJ01000010">
    <property type="protein sequence ID" value="EFA83867.1"/>
    <property type="molecule type" value="Genomic_DNA"/>
</dbReference>
<keyword evidence="1" id="KW-0472">Membrane</keyword>
<feature type="transmembrane region" description="Helical" evidence="1">
    <location>
        <begin position="76"/>
        <end position="94"/>
    </location>
</feature>
<dbReference type="Proteomes" id="UP000001396">
    <property type="component" value="Unassembled WGS sequence"/>
</dbReference>
<accession>D3B3G9</accession>
<evidence type="ECO:0000313" key="2">
    <source>
        <dbReference type="EMBL" id="EFA83867.1"/>
    </source>
</evidence>
<comment type="caution">
    <text evidence="2">The sequence shown here is derived from an EMBL/GenBank/DDBJ whole genome shotgun (WGS) entry which is preliminary data.</text>
</comment>
<dbReference type="RefSeq" id="XP_020435984.1">
    <property type="nucleotide sequence ID" value="XM_020573912.1"/>
</dbReference>
<keyword evidence="3" id="KW-1185">Reference proteome</keyword>
<feature type="transmembrane region" description="Helical" evidence="1">
    <location>
        <begin position="46"/>
        <end position="64"/>
    </location>
</feature>
<feature type="transmembrane region" description="Helical" evidence="1">
    <location>
        <begin position="12"/>
        <end position="34"/>
    </location>
</feature>
<evidence type="ECO:0000313" key="3">
    <source>
        <dbReference type="Proteomes" id="UP000001396"/>
    </source>
</evidence>
<reference evidence="2 3" key="1">
    <citation type="journal article" date="2011" name="Genome Res.">
        <title>Phylogeny-wide analysis of social amoeba genomes highlights ancient origins for complex intercellular communication.</title>
        <authorList>
            <person name="Heidel A.J."/>
            <person name="Lawal H.M."/>
            <person name="Felder M."/>
            <person name="Schilde C."/>
            <person name="Helps N.R."/>
            <person name="Tunggal B."/>
            <person name="Rivero F."/>
            <person name="John U."/>
            <person name="Schleicher M."/>
            <person name="Eichinger L."/>
            <person name="Platzer M."/>
            <person name="Noegel A.A."/>
            <person name="Schaap P."/>
            <person name="Gloeckner G."/>
        </authorList>
    </citation>
    <scope>NUCLEOTIDE SEQUENCE [LARGE SCALE GENOMIC DNA]</scope>
    <source>
        <strain evidence="3">ATCC 26659 / Pp 5 / PN500</strain>
    </source>
</reference>
<dbReference type="InParanoid" id="D3B3G9"/>
<dbReference type="GeneID" id="31358460"/>
<keyword evidence="1" id="KW-0812">Transmembrane</keyword>
<proteinExistence type="predicted"/>
<name>D3B3G9_HETP5</name>
<sequence>MARHSDHNLGRGYLMAFLGFPMLAFGVGSLVSIAKNHYLPNSFNLGLAQASLLVAGLVVGGKYLTTKIGIDRLFPVVLGLIPVACGYATGAVVGTEYAKILSAGTVVSGGAIMAYDLLK</sequence>
<gene>
    <name evidence="2" type="ORF">PPL_02937</name>
</gene>
<organism evidence="2 3">
    <name type="scientific">Heterostelium pallidum (strain ATCC 26659 / Pp 5 / PN500)</name>
    <name type="common">Cellular slime mold</name>
    <name type="synonym">Polysphondylium pallidum</name>
    <dbReference type="NCBI Taxonomy" id="670386"/>
    <lineage>
        <taxon>Eukaryota</taxon>
        <taxon>Amoebozoa</taxon>
        <taxon>Evosea</taxon>
        <taxon>Eumycetozoa</taxon>
        <taxon>Dictyostelia</taxon>
        <taxon>Acytosteliales</taxon>
        <taxon>Acytosteliaceae</taxon>
        <taxon>Heterostelium</taxon>
    </lineage>
</organism>
<dbReference type="AlphaFoldDB" id="D3B3G9"/>
<evidence type="ECO:0000256" key="1">
    <source>
        <dbReference type="SAM" id="Phobius"/>
    </source>
</evidence>